<comment type="caution">
    <text evidence="1">The sequence shown here is derived from an EMBL/GenBank/DDBJ whole genome shotgun (WGS) entry which is preliminary data.</text>
</comment>
<dbReference type="EMBL" id="JACAZH010000006">
    <property type="protein sequence ID" value="KAF7366592.1"/>
    <property type="molecule type" value="Genomic_DNA"/>
</dbReference>
<dbReference type="Proteomes" id="UP000623467">
    <property type="component" value="Unassembled WGS sequence"/>
</dbReference>
<keyword evidence="2" id="KW-1185">Reference proteome</keyword>
<accession>A0A8H6YX79</accession>
<reference evidence="1" key="1">
    <citation type="submission" date="2020-05" db="EMBL/GenBank/DDBJ databases">
        <title>Mycena genomes resolve the evolution of fungal bioluminescence.</title>
        <authorList>
            <person name="Tsai I.J."/>
        </authorList>
    </citation>
    <scope>NUCLEOTIDE SEQUENCE</scope>
    <source>
        <strain evidence="1">160909Yilan</strain>
    </source>
</reference>
<gene>
    <name evidence="1" type="ORF">MSAN_00916900</name>
</gene>
<sequence>MKALRRRPREVHAVVGHAPSEPALLLAASHISSSLVSKPAPASCIPGDFTIYVLSKLIENHQRIVHGVPHAVQAVNRSLVRLTGRSPASHGTLYGRVRRQKELRAQA</sequence>
<proteinExistence type="predicted"/>
<protein>
    <submittedName>
        <fullName evidence="1">Uncharacterized protein</fullName>
    </submittedName>
</protein>
<evidence type="ECO:0000313" key="2">
    <source>
        <dbReference type="Proteomes" id="UP000623467"/>
    </source>
</evidence>
<evidence type="ECO:0000313" key="1">
    <source>
        <dbReference type="EMBL" id="KAF7366592.1"/>
    </source>
</evidence>
<name>A0A8H6YX79_9AGAR</name>
<dbReference type="AlphaFoldDB" id="A0A8H6YX79"/>
<organism evidence="1 2">
    <name type="scientific">Mycena sanguinolenta</name>
    <dbReference type="NCBI Taxonomy" id="230812"/>
    <lineage>
        <taxon>Eukaryota</taxon>
        <taxon>Fungi</taxon>
        <taxon>Dikarya</taxon>
        <taxon>Basidiomycota</taxon>
        <taxon>Agaricomycotina</taxon>
        <taxon>Agaricomycetes</taxon>
        <taxon>Agaricomycetidae</taxon>
        <taxon>Agaricales</taxon>
        <taxon>Marasmiineae</taxon>
        <taxon>Mycenaceae</taxon>
        <taxon>Mycena</taxon>
    </lineage>
</organism>